<evidence type="ECO:0000256" key="3">
    <source>
        <dbReference type="ARBA" id="ARBA00022829"/>
    </source>
</evidence>
<dbReference type="SUPFAM" id="SSF110849">
    <property type="entry name" value="ParB/Sulfiredoxin"/>
    <property type="match status" value="1"/>
</dbReference>
<dbReference type="InterPro" id="IPR004437">
    <property type="entry name" value="ParB/RepB/Spo0J"/>
</dbReference>
<dbReference type="InterPro" id="IPR003115">
    <property type="entry name" value="ParB_N"/>
</dbReference>
<name>A0A1T4XUA8_9GAMM</name>
<dbReference type="CDD" id="cd16393">
    <property type="entry name" value="SPO0J_N"/>
    <property type="match status" value="1"/>
</dbReference>
<dbReference type="InterPro" id="IPR050336">
    <property type="entry name" value="Chromosome_partition/occlusion"/>
</dbReference>
<evidence type="ECO:0000256" key="1">
    <source>
        <dbReference type="ARBA" id="ARBA00006295"/>
    </source>
</evidence>
<comment type="function">
    <text evidence="5">Involved in chromosome partition. Localize to both poles of the predivisional cell following completion of DNA replication. Binds to the DNA origin of replication.</text>
</comment>
<dbReference type="PANTHER" id="PTHR33375">
    <property type="entry name" value="CHROMOSOME-PARTITIONING PROTEIN PARB-RELATED"/>
    <property type="match status" value="1"/>
</dbReference>
<dbReference type="PANTHER" id="PTHR33375:SF1">
    <property type="entry name" value="CHROMOSOME-PARTITIONING PROTEIN PARB-RELATED"/>
    <property type="match status" value="1"/>
</dbReference>
<evidence type="ECO:0000259" key="6">
    <source>
        <dbReference type="SMART" id="SM00470"/>
    </source>
</evidence>
<keyword evidence="4" id="KW-0238">DNA-binding</keyword>
<dbReference type="GO" id="GO:0007059">
    <property type="term" value="P:chromosome segregation"/>
    <property type="evidence" value="ECO:0007669"/>
    <property type="project" value="UniProtKB-KW"/>
</dbReference>
<sequence>MVKKPGLGRGLDVLLSSARKSTPPEDEVVLLKLPVEHIQPGIYQPRSQMDAQALQELADSIKAQGLVQPVVVRRLTLGGYELIAGERRWRAAQLAGLTVIPAVIREIPDQAAAAMSLIENIQREDLNSLEEALALRRLIDEFGLTHQQTAEAVGRSRAAITNLLRLLELSPEVKQLLEQRRLDMGHARALLSLAQEHLQIQVAHKVVQRQLSVRETERLVKNLLEGKPARKESVISVDIQRLEQQLAEQLGAKVAIRYNKRGRGTMVIEYNNLDELDGILSHLRPVDEV</sequence>
<keyword evidence="8" id="KW-1185">Reference proteome</keyword>
<dbReference type="RefSeq" id="WP_078923905.1">
    <property type="nucleotide sequence ID" value="NZ_FUYB01000023.1"/>
</dbReference>
<comment type="similarity">
    <text evidence="1">Belongs to the ParB family.</text>
</comment>
<accession>A0A1T4XUA8</accession>
<dbReference type="InterPro" id="IPR041468">
    <property type="entry name" value="HTH_ParB/Spo0J"/>
</dbReference>
<reference evidence="7 8" key="1">
    <citation type="submission" date="2017-02" db="EMBL/GenBank/DDBJ databases">
        <authorList>
            <person name="Peterson S.W."/>
        </authorList>
    </citation>
    <scope>NUCLEOTIDE SEQUENCE [LARGE SCALE GENOMIC DNA]</scope>
    <source>
        <strain evidence="7 8">ATCC 49788</strain>
    </source>
</reference>
<dbReference type="GO" id="GO:0003677">
    <property type="term" value="F:DNA binding"/>
    <property type="evidence" value="ECO:0007669"/>
    <property type="project" value="UniProtKB-KW"/>
</dbReference>
<organism evidence="7 8">
    <name type="scientific">Thiothrix eikelboomii</name>
    <dbReference type="NCBI Taxonomy" id="92487"/>
    <lineage>
        <taxon>Bacteria</taxon>
        <taxon>Pseudomonadati</taxon>
        <taxon>Pseudomonadota</taxon>
        <taxon>Gammaproteobacteria</taxon>
        <taxon>Thiotrichales</taxon>
        <taxon>Thiotrichaceae</taxon>
        <taxon>Thiothrix</taxon>
    </lineage>
</organism>
<gene>
    <name evidence="7" type="ORF">SAMN02745130_03470</name>
</gene>
<dbReference type="GO" id="GO:0045881">
    <property type="term" value="P:positive regulation of sporulation resulting in formation of a cellular spore"/>
    <property type="evidence" value="ECO:0007669"/>
    <property type="project" value="TreeGrafter"/>
</dbReference>
<feature type="domain" description="ParB-like N-terminal" evidence="6">
    <location>
        <begin position="31"/>
        <end position="121"/>
    </location>
</feature>
<dbReference type="Proteomes" id="UP000190460">
    <property type="component" value="Unassembled WGS sequence"/>
</dbReference>
<dbReference type="GO" id="GO:0005694">
    <property type="term" value="C:chromosome"/>
    <property type="evidence" value="ECO:0007669"/>
    <property type="project" value="TreeGrafter"/>
</dbReference>
<dbReference type="Pfam" id="PF23552">
    <property type="entry name" value="ParB_C"/>
    <property type="match status" value="1"/>
</dbReference>
<dbReference type="FunFam" id="3.90.1530.30:FF:000001">
    <property type="entry name" value="Chromosome partitioning protein ParB"/>
    <property type="match status" value="1"/>
</dbReference>
<dbReference type="AlphaFoldDB" id="A0A1T4XUA8"/>
<dbReference type="Pfam" id="PF02195">
    <property type="entry name" value="ParB_N"/>
    <property type="match status" value="1"/>
</dbReference>
<dbReference type="InterPro" id="IPR036086">
    <property type="entry name" value="ParB/Sulfiredoxin_sf"/>
</dbReference>
<evidence type="ECO:0000313" key="8">
    <source>
        <dbReference type="Proteomes" id="UP000190460"/>
    </source>
</evidence>
<dbReference type="EMBL" id="FUYB01000023">
    <property type="protein sequence ID" value="SKA93120.1"/>
    <property type="molecule type" value="Genomic_DNA"/>
</dbReference>
<dbReference type="InterPro" id="IPR057240">
    <property type="entry name" value="ParB_dimer_C"/>
</dbReference>
<dbReference type="FunFam" id="1.10.10.2830:FF:000001">
    <property type="entry name" value="Chromosome partitioning protein ParB"/>
    <property type="match status" value="1"/>
</dbReference>
<dbReference type="SMART" id="SM00470">
    <property type="entry name" value="ParB"/>
    <property type="match status" value="1"/>
</dbReference>
<evidence type="ECO:0000313" key="7">
    <source>
        <dbReference type="EMBL" id="SKA93120.1"/>
    </source>
</evidence>
<evidence type="ECO:0000256" key="4">
    <source>
        <dbReference type="ARBA" id="ARBA00023125"/>
    </source>
</evidence>
<dbReference type="Pfam" id="PF17762">
    <property type="entry name" value="HTH_ParB"/>
    <property type="match status" value="1"/>
</dbReference>
<dbReference type="Gene3D" id="3.90.1530.30">
    <property type="match status" value="1"/>
</dbReference>
<protein>
    <recommendedName>
        <fullName evidence="2">Probable chromosome-partitioning protein ParB</fullName>
    </recommendedName>
</protein>
<evidence type="ECO:0000256" key="2">
    <source>
        <dbReference type="ARBA" id="ARBA00022372"/>
    </source>
</evidence>
<dbReference type="Gene3D" id="1.10.10.2830">
    <property type="match status" value="1"/>
</dbReference>
<dbReference type="STRING" id="92487.SAMN02745130_03470"/>
<evidence type="ECO:0000256" key="5">
    <source>
        <dbReference type="ARBA" id="ARBA00025472"/>
    </source>
</evidence>
<keyword evidence="3" id="KW-0159">Chromosome partition</keyword>
<proteinExistence type="inferred from homology"/>
<dbReference type="SUPFAM" id="SSF109709">
    <property type="entry name" value="KorB DNA-binding domain-like"/>
    <property type="match status" value="1"/>
</dbReference>
<dbReference type="NCBIfam" id="TIGR00180">
    <property type="entry name" value="parB_part"/>
    <property type="match status" value="1"/>
</dbReference>
<dbReference type="OrthoDB" id="9802051at2"/>